<evidence type="ECO:0000256" key="1">
    <source>
        <dbReference type="ARBA" id="ARBA00004651"/>
    </source>
</evidence>
<protein>
    <recommendedName>
        <fullName evidence="12">Cardiolipin synthase</fullName>
        <ecNumber evidence="12">2.7.8.-</ecNumber>
    </recommendedName>
</protein>
<keyword evidence="5 13" id="KW-0812">Transmembrane</keyword>
<dbReference type="SMART" id="SM00155">
    <property type="entry name" value="PLDc"/>
    <property type="match status" value="2"/>
</dbReference>
<keyword evidence="2" id="KW-1003">Cell membrane</keyword>
<accession>A0A1W1ZE84</accession>
<dbReference type="RefSeq" id="WP_159448008.1">
    <property type="nucleotide sequence ID" value="NZ_FWXW01000002.1"/>
</dbReference>
<evidence type="ECO:0000256" key="4">
    <source>
        <dbReference type="ARBA" id="ARBA00022679"/>
    </source>
</evidence>
<proteinExistence type="predicted"/>
<feature type="transmembrane region" description="Helical" evidence="13">
    <location>
        <begin position="12"/>
        <end position="37"/>
    </location>
</feature>
<feature type="transmembrane region" description="Helical" evidence="13">
    <location>
        <begin position="43"/>
        <end position="63"/>
    </location>
</feature>
<keyword evidence="6" id="KW-0677">Repeat</keyword>
<dbReference type="PROSITE" id="PS50035">
    <property type="entry name" value="PLD"/>
    <property type="match status" value="2"/>
</dbReference>
<keyword evidence="11" id="KW-1208">Phospholipid metabolism</keyword>
<keyword evidence="8" id="KW-0443">Lipid metabolism</keyword>
<dbReference type="Proteomes" id="UP000192790">
    <property type="component" value="Unassembled WGS sequence"/>
</dbReference>
<dbReference type="GO" id="GO:0005886">
    <property type="term" value="C:plasma membrane"/>
    <property type="evidence" value="ECO:0007669"/>
    <property type="project" value="UniProtKB-SubCell"/>
</dbReference>
<dbReference type="SUPFAM" id="SSF56024">
    <property type="entry name" value="Phospholipase D/nuclease"/>
    <property type="match status" value="2"/>
</dbReference>
<evidence type="ECO:0000256" key="5">
    <source>
        <dbReference type="ARBA" id="ARBA00022692"/>
    </source>
</evidence>
<keyword evidence="9 13" id="KW-0472">Membrane</keyword>
<keyword evidence="4" id="KW-0808">Transferase</keyword>
<dbReference type="Gene3D" id="3.30.870.10">
    <property type="entry name" value="Endonuclease Chain A"/>
    <property type="match status" value="2"/>
</dbReference>
<dbReference type="InterPro" id="IPR025202">
    <property type="entry name" value="PLD-like_dom"/>
</dbReference>
<dbReference type="NCBIfam" id="TIGR04265">
    <property type="entry name" value="bac_cardiolipin"/>
    <property type="match status" value="1"/>
</dbReference>
<evidence type="ECO:0000256" key="13">
    <source>
        <dbReference type="SAM" id="Phobius"/>
    </source>
</evidence>
<dbReference type="PANTHER" id="PTHR21248:SF22">
    <property type="entry name" value="PHOSPHOLIPASE D"/>
    <property type="match status" value="1"/>
</dbReference>
<dbReference type="EC" id="2.7.8.-" evidence="12"/>
<evidence type="ECO:0000256" key="11">
    <source>
        <dbReference type="ARBA" id="ARBA00023264"/>
    </source>
</evidence>
<evidence type="ECO:0000256" key="10">
    <source>
        <dbReference type="ARBA" id="ARBA00023209"/>
    </source>
</evidence>
<dbReference type="PANTHER" id="PTHR21248">
    <property type="entry name" value="CARDIOLIPIN SYNTHASE"/>
    <property type="match status" value="1"/>
</dbReference>
<dbReference type="GO" id="GO:0032049">
    <property type="term" value="P:cardiolipin biosynthetic process"/>
    <property type="evidence" value="ECO:0007669"/>
    <property type="project" value="UniProtKB-UniRule"/>
</dbReference>
<evidence type="ECO:0000256" key="7">
    <source>
        <dbReference type="ARBA" id="ARBA00022989"/>
    </source>
</evidence>
<dbReference type="STRING" id="1122930.SAMN02745168_0969"/>
<feature type="transmembrane region" description="Helical" evidence="13">
    <location>
        <begin position="75"/>
        <end position="93"/>
    </location>
</feature>
<dbReference type="OrthoDB" id="9762009at2"/>
<evidence type="ECO:0000256" key="6">
    <source>
        <dbReference type="ARBA" id="ARBA00022737"/>
    </source>
</evidence>
<evidence type="ECO:0000259" key="14">
    <source>
        <dbReference type="PROSITE" id="PS50035"/>
    </source>
</evidence>
<evidence type="ECO:0000313" key="15">
    <source>
        <dbReference type="EMBL" id="SMC46328.1"/>
    </source>
</evidence>
<dbReference type="CDD" id="cd09160">
    <property type="entry name" value="PLDc_SMU_988_like_2"/>
    <property type="match status" value="1"/>
</dbReference>
<keyword evidence="7 13" id="KW-1133">Transmembrane helix</keyword>
<feature type="domain" description="PLD phosphodiesterase" evidence="14">
    <location>
        <begin position="429"/>
        <end position="456"/>
    </location>
</feature>
<reference evidence="15 16" key="1">
    <citation type="submission" date="2017-04" db="EMBL/GenBank/DDBJ databases">
        <authorList>
            <person name="Afonso C.L."/>
            <person name="Miller P.J."/>
            <person name="Scott M.A."/>
            <person name="Spackman E."/>
            <person name="Goraichik I."/>
            <person name="Dimitrov K.M."/>
            <person name="Suarez D.L."/>
            <person name="Swayne D.E."/>
        </authorList>
    </citation>
    <scope>NUCLEOTIDE SEQUENCE [LARGE SCALE GENOMIC DNA]</scope>
    <source>
        <strain evidence="15 16">DSM 12816</strain>
    </source>
</reference>
<evidence type="ECO:0000256" key="3">
    <source>
        <dbReference type="ARBA" id="ARBA00022516"/>
    </source>
</evidence>
<dbReference type="InterPro" id="IPR001736">
    <property type="entry name" value="PLipase_D/transphosphatidylase"/>
</dbReference>
<dbReference type="GO" id="GO:0008808">
    <property type="term" value="F:cardiolipin synthase activity"/>
    <property type="evidence" value="ECO:0007669"/>
    <property type="project" value="UniProtKB-UniRule"/>
</dbReference>
<dbReference type="AlphaFoldDB" id="A0A1W1ZE84"/>
<dbReference type="InterPro" id="IPR022924">
    <property type="entry name" value="Cardiolipin_synthase"/>
</dbReference>
<comment type="subcellular location">
    <subcellularLocation>
        <location evidence="1">Cell membrane</location>
        <topology evidence="1">Multi-pass membrane protein</topology>
    </subcellularLocation>
</comment>
<dbReference type="EMBL" id="FWXW01000002">
    <property type="protein sequence ID" value="SMC46328.1"/>
    <property type="molecule type" value="Genomic_DNA"/>
</dbReference>
<sequence length="516" mass="58379">MSGGREIKTGSVISGFFRVTVAIILALSQLLVIVLFVQLLHEFATFAYLAMQIIGFICIIRLINRETSMTSKLAWSILVLTVPVVGVFMYLLWGGNIQGKHQILKQAPPVTEPDEEAIRSGEAVSRLEKEYPTWGRIGRYLNREGFLLYEATATRHFPSGEEMLESLIHDMEGAQQYILLQFFIVAEGRIWSRIEEILLRKASQGVEIKVLMDDFGSILRFSDEAAARLRKEGIQVAVFNPVLKYISRLYLNYRNHQKVAVVDGNIAYTGGVNIGDEYANLIRRFGYWKDTAVRLKGPGAWGLTKIFLQMWRMSGGQLPKGYDAYRPPAGGGGAGYCQPFSDGPLNNPDNPAESVYMQMISNARRYVYITTPYFAVEEGMLDTLCIAAESGVDVRLLLPAIPDKWYTYLVAESYFGTLISRGVKVYEYSPGFLHAKLIVCDGEAAVEGSINMDYRSFRMHYECGAWMCGTPAVPAITEDIRKTLEQSREISLEEWKKRPWYRKIMQQVLRVFAIFM</sequence>
<gene>
    <name evidence="15" type="ORF">SAMN02745168_0969</name>
</gene>
<evidence type="ECO:0000256" key="8">
    <source>
        <dbReference type="ARBA" id="ARBA00023098"/>
    </source>
</evidence>
<keyword evidence="10" id="KW-0594">Phospholipid biosynthesis</keyword>
<feature type="domain" description="PLD phosphodiesterase" evidence="14">
    <location>
        <begin position="251"/>
        <end position="278"/>
    </location>
</feature>
<evidence type="ECO:0000256" key="12">
    <source>
        <dbReference type="NCBIfam" id="TIGR04265"/>
    </source>
</evidence>
<evidence type="ECO:0000313" key="16">
    <source>
        <dbReference type="Proteomes" id="UP000192790"/>
    </source>
</evidence>
<name>A0A1W1ZE84_9FIRM</name>
<dbReference type="Pfam" id="PF13396">
    <property type="entry name" value="PLDc_N"/>
    <property type="match status" value="1"/>
</dbReference>
<evidence type="ECO:0000256" key="9">
    <source>
        <dbReference type="ARBA" id="ARBA00023136"/>
    </source>
</evidence>
<organism evidence="15 16">
    <name type="scientific">Papillibacter cinnamivorans DSM 12816</name>
    <dbReference type="NCBI Taxonomy" id="1122930"/>
    <lineage>
        <taxon>Bacteria</taxon>
        <taxon>Bacillati</taxon>
        <taxon>Bacillota</taxon>
        <taxon>Clostridia</taxon>
        <taxon>Eubacteriales</taxon>
        <taxon>Oscillospiraceae</taxon>
        <taxon>Papillibacter</taxon>
    </lineage>
</organism>
<keyword evidence="3" id="KW-0444">Lipid biosynthesis</keyword>
<dbReference type="Pfam" id="PF13091">
    <property type="entry name" value="PLDc_2"/>
    <property type="match status" value="2"/>
</dbReference>
<keyword evidence="16" id="KW-1185">Reference proteome</keyword>
<dbReference type="InterPro" id="IPR027379">
    <property type="entry name" value="CLS_N"/>
</dbReference>
<evidence type="ECO:0000256" key="2">
    <source>
        <dbReference type="ARBA" id="ARBA00022475"/>
    </source>
</evidence>